<name>A0A164N4T3_9CRUS</name>
<comment type="caution">
    <text evidence="1">The sequence shown here is derived from an EMBL/GenBank/DDBJ whole genome shotgun (WGS) entry which is preliminary data.</text>
</comment>
<proteinExistence type="predicted"/>
<dbReference type="Proteomes" id="UP000076858">
    <property type="component" value="Unassembled WGS sequence"/>
</dbReference>
<sequence length="88" mass="9703">MPNHQSENSIFVDESFTPASVSENRTTVSCIFAIPLPDQISQKAAVTTTASKETKEQRIAVTFDHLGAHDDHPGSKHLDQVEPLYLIL</sequence>
<gene>
    <name evidence="1" type="ORF">APZ42_031123</name>
</gene>
<evidence type="ECO:0000313" key="1">
    <source>
        <dbReference type="EMBL" id="KZS05643.1"/>
    </source>
</evidence>
<dbReference type="AlphaFoldDB" id="A0A164N4T3"/>
<accession>A0A164N4T3</accession>
<evidence type="ECO:0000313" key="2">
    <source>
        <dbReference type="Proteomes" id="UP000076858"/>
    </source>
</evidence>
<keyword evidence="2" id="KW-1185">Reference proteome</keyword>
<reference evidence="1 2" key="1">
    <citation type="submission" date="2016-03" db="EMBL/GenBank/DDBJ databases">
        <title>EvidentialGene: Evidence-directed Construction of Genes on Genomes.</title>
        <authorList>
            <person name="Gilbert D.G."/>
            <person name="Choi J.-H."/>
            <person name="Mockaitis K."/>
            <person name="Colbourne J."/>
            <person name="Pfrender M."/>
        </authorList>
    </citation>
    <scope>NUCLEOTIDE SEQUENCE [LARGE SCALE GENOMIC DNA]</scope>
    <source>
        <strain evidence="1 2">Xinb3</strain>
        <tissue evidence="1">Complete organism</tissue>
    </source>
</reference>
<dbReference type="OrthoDB" id="6394809at2759"/>
<organism evidence="1 2">
    <name type="scientific">Daphnia magna</name>
    <dbReference type="NCBI Taxonomy" id="35525"/>
    <lineage>
        <taxon>Eukaryota</taxon>
        <taxon>Metazoa</taxon>
        <taxon>Ecdysozoa</taxon>
        <taxon>Arthropoda</taxon>
        <taxon>Crustacea</taxon>
        <taxon>Branchiopoda</taxon>
        <taxon>Diplostraca</taxon>
        <taxon>Cladocera</taxon>
        <taxon>Anomopoda</taxon>
        <taxon>Daphniidae</taxon>
        <taxon>Daphnia</taxon>
    </lineage>
</organism>
<dbReference type="EMBL" id="LRGB01002886">
    <property type="protein sequence ID" value="KZS05643.1"/>
    <property type="molecule type" value="Genomic_DNA"/>
</dbReference>
<protein>
    <submittedName>
        <fullName evidence="1">Uncharacterized protein</fullName>
    </submittedName>
</protein>